<evidence type="ECO:0000313" key="2">
    <source>
        <dbReference type="Proteomes" id="UP000799436"/>
    </source>
</evidence>
<dbReference type="AlphaFoldDB" id="A0A6G1LJC9"/>
<keyword evidence="2" id="KW-1185">Reference proteome</keyword>
<proteinExistence type="predicted"/>
<gene>
    <name evidence="1" type="ORF">EJ03DRAFT_190907</name>
</gene>
<accession>A0A6G1LJC9</accession>
<sequence>MQSHCHRRYAFAICRSCSTASVWTMGNVLKRGHTFFWQERPTVAESWGTQTLLSFISRLDKLDLNSQESCAPVSGLSFVRSHSPTPRSLMPFHEPTISWQKNIHATCGFRSEHDLCLTVVPPLKVACLPTVGPSCRRAWLTCLTTHVYYTLIMA</sequence>
<name>A0A6G1LJC9_9PEZI</name>
<protein>
    <submittedName>
        <fullName evidence="1">Uncharacterized protein</fullName>
    </submittedName>
</protein>
<dbReference type="Proteomes" id="UP000799436">
    <property type="component" value="Unassembled WGS sequence"/>
</dbReference>
<organism evidence="1 2">
    <name type="scientific">Teratosphaeria nubilosa</name>
    <dbReference type="NCBI Taxonomy" id="161662"/>
    <lineage>
        <taxon>Eukaryota</taxon>
        <taxon>Fungi</taxon>
        <taxon>Dikarya</taxon>
        <taxon>Ascomycota</taxon>
        <taxon>Pezizomycotina</taxon>
        <taxon>Dothideomycetes</taxon>
        <taxon>Dothideomycetidae</taxon>
        <taxon>Mycosphaerellales</taxon>
        <taxon>Teratosphaeriaceae</taxon>
        <taxon>Teratosphaeria</taxon>
    </lineage>
</organism>
<dbReference type="EMBL" id="ML995814">
    <property type="protein sequence ID" value="KAF2772679.1"/>
    <property type="molecule type" value="Genomic_DNA"/>
</dbReference>
<reference evidence="1" key="1">
    <citation type="journal article" date="2020" name="Stud. Mycol.">
        <title>101 Dothideomycetes genomes: a test case for predicting lifestyles and emergence of pathogens.</title>
        <authorList>
            <person name="Haridas S."/>
            <person name="Albert R."/>
            <person name="Binder M."/>
            <person name="Bloem J."/>
            <person name="Labutti K."/>
            <person name="Salamov A."/>
            <person name="Andreopoulos B."/>
            <person name="Baker S."/>
            <person name="Barry K."/>
            <person name="Bills G."/>
            <person name="Bluhm B."/>
            <person name="Cannon C."/>
            <person name="Castanera R."/>
            <person name="Culley D."/>
            <person name="Daum C."/>
            <person name="Ezra D."/>
            <person name="Gonzalez J."/>
            <person name="Henrissat B."/>
            <person name="Kuo A."/>
            <person name="Liang C."/>
            <person name="Lipzen A."/>
            <person name="Lutzoni F."/>
            <person name="Magnuson J."/>
            <person name="Mondo S."/>
            <person name="Nolan M."/>
            <person name="Ohm R."/>
            <person name="Pangilinan J."/>
            <person name="Park H.-J."/>
            <person name="Ramirez L."/>
            <person name="Alfaro M."/>
            <person name="Sun H."/>
            <person name="Tritt A."/>
            <person name="Yoshinaga Y."/>
            <person name="Zwiers L.-H."/>
            <person name="Turgeon B."/>
            <person name="Goodwin S."/>
            <person name="Spatafora J."/>
            <person name="Crous P."/>
            <person name="Grigoriev I."/>
        </authorList>
    </citation>
    <scope>NUCLEOTIDE SEQUENCE</scope>
    <source>
        <strain evidence="1">CBS 116005</strain>
    </source>
</reference>
<evidence type="ECO:0000313" key="1">
    <source>
        <dbReference type="EMBL" id="KAF2772679.1"/>
    </source>
</evidence>